<proteinExistence type="predicted"/>
<keyword evidence="2" id="KW-1185">Reference proteome</keyword>
<evidence type="ECO:0000313" key="1">
    <source>
        <dbReference type="EMBL" id="MDQ0224443.1"/>
    </source>
</evidence>
<sequence length="68" mass="8203">MVKRVNWGEEFQFYYNSEGYWISMNKEGYYLTRGKDGDYQSFISANELFEKGRIEGKSIQEVWEEVEI</sequence>
<dbReference type="EMBL" id="JAUSTZ010000001">
    <property type="protein sequence ID" value="MDQ0224443.1"/>
    <property type="molecule type" value="Genomic_DNA"/>
</dbReference>
<evidence type="ECO:0000313" key="2">
    <source>
        <dbReference type="Proteomes" id="UP001232245"/>
    </source>
</evidence>
<organism evidence="1 2">
    <name type="scientific">Metabacillus niabensis</name>
    <dbReference type="NCBI Taxonomy" id="324854"/>
    <lineage>
        <taxon>Bacteria</taxon>
        <taxon>Bacillati</taxon>
        <taxon>Bacillota</taxon>
        <taxon>Bacilli</taxon>
        <taxon>Bacillales</taxon>
        <taxon>Bacillaceae</taxon>
        <taxon>Metabacillus</taxon>
    </lineage>
</organism>
<comment type="caution">
    <text evidence="1">The sequence shown here is derived from an EMBL/GenBank/DDBJ whole genome shotgun (WGS) entry which is preliminary data.</text>
</comment>
<accession>A0ABT9YWS3</accession>
<name>A0ABT9YWS3_9BACI</name>
<protein>
    <submittedName>
        <fullName evidence="1">Uncharacterized protein</fullName>
    </submittedName>
</protein>
<dbReference type="Proteomes" id="UP001232245">
    <property type="component" value="Unassembled WGS sequence"/>
</dbReference>
<gene>
    <name evidence="1" type="ORF">J2S02_000765</name>
</gene>
<reference evidence="1 2" key="1">
    <citation type="submission" date="2023-07" db="EMBL/GenBank/DDBJ databases">
        <title>Genomic Encyclopedia of Type Strains, Phase IV (KMG-IV): sequencing the most valuable type-strain genomes for metagenomic binning, comparative biology and taxonomic classification.</title>
        <authorList>
            <person name="Goeker M."/>
        </authorList>
    </citation>
    <scope>NUCLEOTIDE SEQUENCE [LARGE SCALE GENOMIC DNA]</scope>
    <source>
        <strain evidence="1 2">DSM 17723</strain>
    </source>
</reference>